<dbReference type="GeneID" id="8242702"/>
<accession>C1E472</accession>
<dbReference type="AlphaFoldDB" id="C1E472"/>
<dbReference type="Proteomes" id="UP000002009">
    <property type="component" value="Chromosome 4"/>
</dbReference>
<name>C1E472_MICCC</name>
<dbReference type="OMA" id="CWESSEW"/>
<evidence type="ECO:0000313" key="2">
    <source>
        <dbReference type="Proteomes" id="UP000002009"/>
    </source>
</evidence>
<reference evidence="1 2" key="1">
    <citation type="journal article" date="2009" name="Science">
        <title>Green evolution and dynamic adaptations revealed by genomes of the marine picoeukaryotes Micromonas.</title>
        <authorList>
            <person name="Worden A.Z."/>
            <person name="Lee J.H."/>
            <person name="Mock T."/>
            <person name="Rouze P."/>
            <person name="Simmons M.P."/>
            <person name="Aerts A.L."/>
            <person name="Allen A.E."/>
            <person name="Cuvelier M.L."/>
            <person name="Derelle E."/>
            <person name="Everett M.V."/>
            <person name="Foulon E."/>
            <person name="Grimwood J."/>
            <person name="Gundlach H."/>
            <person name="Henrissat B."/>
            <person name="Napoli C."/>
            <person name="McDonald S.M."/>
            <person name="Parker M.S."/>
            <person name="Rombauts S."/>
            <person name="Salamov A."/>
            <person name="Von Dassow P."/>
            <person name="Badger J.H."/>
            <person name="Coutinho P.M."/>
            <person name="Demir E."/>
            <person name="Dubchak I."/>
            <person name="Gentemann C."/>
            <person name="Eikrem W."/>
            <person name="Gready J.E."/>
            <person name="John U."/>
            <person name="Lanier W."/>
            <person name="Lindquist E.A."/>
            <person name="Lucas S."/>
            <person name="Mayer K.F."/>
            <person name="Moreau H."/>
            <person name="Not F."/>
            <person name="Otillar R."/>
            <person name="Panaud O."/>
            <person name="Pangilinan J."/>
            <person name="Paulsen I."/>
            <person name="Piegu B."/>
            <person name="Poliakov A."/>
            <person name="Robbens S."/>
            <person name="Schmutz J."/>
            <person name="Toulza E."/>
            <person name="Wyss T."/>
            <person name="Zelensky A."/>
            <person name="Zhou K."/>
            <person name="Armbrust E.V."/>
            <person name="Bhattacharya D."/>
            <person name="Goodenough U.W."/>
            <person name="Van de Peer Y."/>
            <person name="Grigoriev I.V."/>
        </authorList>
    </citation>
    <scope>NUCLEOTIDE SEQUENCE [LARGE SCALE GENOMIC DNA]</scope>
    <source>
        <strain evidence="2">RCC299 / NOUM17</strain>
    </source>
</reference>
<gene>
    <name evidence="1" type="ORF">MICPUN_57933</name>
</gene>
<sequence length="221" mass="24095">MNEVNPPQFIPPEGRDAATGAVSLPFEARGMTAYSSCLRGCCWSSRDLYPFGPERLEETSVRRTAQVPESLRALGIDQHEYGAMLEDAKSGLANAAPPIGLCCAGACIFTFVLAPFSMCYLLHLSSPSLSDKLIERGANRVEKAISARASRWRAVYGVETKLVRDVRYKRPRMPAGDILLSRAEARSPHMSPHDGCWESSEWVGSALTFTPPSAASMQRGS</sequence>
<dbReference type="EMBL" id="CP001325">
    <property type="protein sequence ID" value="ACO62674.1"/>
    <property type="molecule type" value="Genomic_DNA"/>
</dbReference>
<proteinExistence type="predicted"/>
<dbReference type="KEGG" id="mis:MICPUN_57933"/>
<dbReference type="InParanoid" id="C1E472"/>
<keyword evidence="2" id="KW-1185">Reference proteome</keyword>
<organism evidence="1 2">
    <name type="scientific">Micromonas commoda (strain RCC299 / NOUM17 / CCMP2709)</name>
    <name type="common">Picoplanktonic green alga</name>
    <dbReference type="NCBI Taxonomy" id="296587"/>
    <lineage>
        <taxon>Eukaryota</taxon>
        <taxon>Viridiplantae</taxon>
        <taxon>Chlorophyta</taxon>
        <taxon>Mamiellophyceae</taxon>
        <taxon>Mamiellales</taxon>
        <taxon>Mamiellaceae</taxon>
        <taxon>Micromonas</taxon>
    </lineage>
</organism>
<protein>
    <submittedName>
        <fullName evidence="1">Uncharacterized protein</fullName>
    </submittedName>
</protein>
<dbReference type="RefSeq" id="XP_002501416.1">
    <property type="nucleotide sequence ID" value="XM_002501370.1"/>
</dbReference>
<evidence type="ECO:0000313" key="1">
    <source>
        <dbReference type="EMBL" id="ACO62674.1"/>
    </source>
</evidence>